<dbReference type="AlphaFoldDB" id="A0A0C2S0J8"/>
<feature type="region of interest" description="Disordered" evidence="1">
    <location>
        <begin position="327"/>
        <end position="356"/>
    </location>
</feature>
<name>A0A0C2S0J8_AMAMK</name>
<feature type="region of interest" description="Disordered" evidence="1">
    <location>
        <begin position="146"/>
        <end position="201"/>
    </location>
</feature>
<dbReference type="Proteomes" id="UP000054549">
    <property type="component" value="Unassembled WGS sequence"/>
</dbReference>
<reference evidence="2 3" key="1">
    <citation type="submission" date="2014-04" db="EMBL/GenBank/DDBJ databases">
        <title>Evolutionary Origins and Diversification of the Mycorrhizal Mutualists.</title>
        <authorList>
            <consortium name="DOE Joint Genome Institute"/>
            <consortium name="Mycorrhizal Genomics Consortium"/>
            <person name="Kohler A."/>
            <person name="Kuo A."/>
            <person name="Nagy L.G."/>
            <person name="Floudas D."/>
            <person name="Copeland A."/>
            <person name="Barry K.W."/>
            <person name="Cichocki N."/>
            <person name="Veneault-Fourrey C."/>
            <person name="LaButti K."/>
            <person name="Lindquist E.A."/>
            <person name="Lipzen A."/>
            <person name="Lundell T."/>
            <person name="Morin E."/>
            <person name="Murat C."/>
            <person name="Riley R."/>
            <person name="Ohm R."/>
            <person name="Sun H."/>
            <person name="Tunlid A."/>
            <person name="Henrissat B."/>
            <person name="Grigoriev I.V."/>
            <person name="Hibbett D.S."/>
            <person name="Martin F."/>
        </authorList>
    </citation>
    <scope>NUCLEOTIDE SEQUENCE [LARGE SCALE GENOMIC DNA]</scope>
    <source>
        <strain evidence="2 3">Koide BX008</strain>
    </source>
</reference>
<dbReference type="EMBL" id="KN818442">
    <property type="protein sequence ID" value="KIL56155.1"/>
    <property type="molecule type" value="Genomic_DNA"/>
</dbReference>
<evidence type="ECO:0000313" key="2">
    <source>
        <dbReference type="EMBL" id="KIL56155.1"/>
    </source>
</evidence>
<feature type="region of interest" description="Disordered" evidence="1">
    <location>
        <begin position="401"/>
        <end position="441"/>
    </location>
</feature>
<sequence>MTQPEKREGTIEWFWYIACLLFGQQGQYTKALMSLNLSHNIKDILYVPWHFVHAGCWTMNDLACHFHSCGLRTKDANTLFFDFTCGWLGRLDQPPKEPNWNKVPVPHNIESRGKAHKQKKDFQKCNCEKAALESFSGNWGVPGAPVPTQVQYNESPPLGEAPQLGANKTAPPTGKEPQPEANTPMSVDPPAGGNPDSLEEDLSQMTNKSFKSLHSPASNAFTAPIQSFNAPQVPSPASNTFTAPIQTFNVPQVLSPQNTFTVPTQSFNAPQAPSPASNAFTAPIQSFNAPQVLSPQLDNSKAFLPLPSPHEVLSPVPEALTTSFNVLRAPSPAPGTPQATSSDLSAPSPTSIPTHPIVMSKATSSYTNHRYRFPGPVAPPFNQDMPGDAGVRCISEIKQQTQNLPAGKSSNDTSQKESNPIAAKKKGKPSTKQAVTDNSMGPKNLFKKHWLMLPGNTLDSEFIKAWANLQPEERKIWKGQSNEMKISFAYEFTWQWSDVDFTAPNQKRSPNREKEEWGAE</sequence>
<feature type="compositionally biased region" description="Polar residues" evidence="1">
    <location>
        <begin position="337"/>
        <end position="353"/>
    </location>
</feature>
<organism evidence="2 3">
    <name type="scientific">Amanita muscaria (strain Koide BX008)</name>
    <dbReference type="NCBI Taxonomy" id="946122"/>
    <lineage>
        <taxon>Eukaryota</taxon>
        <taxon>Fungi</taxon>
        <taxon>Dikarya</taxon>
        <taxon>Basidiomycota</taxon>
        <taxon>Agaricomycotina</taxon>
        <taxon>Agaricomycetes</taxon>
        <taxon>Agaricomycetidae</taxon>
        <taxon>Agaricales</taxon>
        <taxon>Pluteineae</taxon>
        <taxon>Amanitaceae</taxon>
        <taxon>Amanita</taxon>
    </lineage>
</organism>
<feature type="compositionally biased region" description="Low complexity" evidence="1">
    <location>
        <begin position="265"/>
        <end position="280"/>
    </location>
</feature>
<proteinExistence type="predicted"/>
<feature type="region of interest" description="Disordered" evidence="1">
    <location>
        <begin position="501"/>
        <end position="520"/>
    </location>
</feature>
<evidence type="ECO:0000313" key="3">
    <source>
        <dbReference type="Proteomes" id="UP000054549"/>
    </source>
</evidence>
<dbReference type="HOGENOM" id="CLU_523688_0_0_1"/>
<feature type="compositionally biased region" description="Polar residues" evidence="1">
    <location>
        <begin position="401"/>
        <end position="418"/>
    </location>
</feature>
<protein>
    <submittedName>
        <fullName evidence="2">Uncharacterized protein</fullName>
    </submittedName>
</protein>
<keyword evidence="3" id="KW-1185">Reference proteome</keyword>
<feature type="region of interest" description="Disordered" evidence="1">
    <location>
        <begin position="261"/>
        <end position="281"/>
    </location>
</feature>
<feature type="compositionally biased region" description="Polar residues" evidence="1">
    <location>
        <begin position="430"/>
        <end position="441"/>
    </location>
</feature>
<dbReference type="InParanoid" id="A0A0C2S0J8"/>
<gene>
    <name evidence="2" type="ORF">M378DRAFT_17330</name>
</gene>
<evidence type="ECO:0000256" key="1">
    <source>
        <dbReference type="SAM" id="MobiDB-lite"/>
    </source>
</evidence>
<accession>A0A0C2S0J8</accession>
<feature type="compositionally biased region" description="Basic and acidic residues" evidence="1">
    <location>
        <begin position="510"/>
        <end position="520"/>
    </location>
</feature>